<evidence type="ECO:0000256" key="1">
    <source>
        <dbReference type="SAM" id="MobiDB-lite"/>
    </source>
</evidence>
<name>A0A9K3D4M1_9EUKA</name>
<comment type="caution">
    <text evidence="2">The sequence shown here is derived from an EMBL/GenBank/DDBJ whole genome shotgun (WGS) entry which is preliminary data.</text>
</comment>
<reference evidence="2 3" key="1">
    <citation type="journal article" date="2018" name="PLoS ONE">
        <title>The draft genome of Kipferlia bialata reveals reductive genome evolution in fornicate parasites.</title>
        <authorList>
            <person name="Tanifuji G."/>
            <person name="Takabayashi S."/>
            <person name="Kume K."/>
            <person name="Takagi M."/>
            <person name="Nakayama T."/>
            <person name="Kamikawa R."/>
            <person name="Inagaki Y."/>
            <person name="Hashimoto T."/>
        </authorList>
    </citation>
    <scope>NUCLEOTIDE SEQUENCE [LARGE SCALE GENOMIC DNA]</scope>
    <source>
        <strain evidence="2">NY0173</strain>
    </source>
</reference>
<feature type="compositionally biased region" description="Low complexity" evidence="1">
    <location>
        <begin position="170"/>
        <end position="187"/>
    </location>
</feature>
<keyword evidence="3" id="KW-1185">Reference proteome</keyword>
<protein>
    <submittedName>
        <fullName evidence="2">Uncharacterized protein</fullName>
    </submittedName>
</protein>
<dbReference type="AlphaFoldDB" id="A0A9K3D4M1"/>
<organism evidence="2 3">
    <name type="scientific">Kipferlia bialata</name>
    <dbReference type="NCBI Taxonomy" id="797122"/>
    <lineage>
        <taxon>Eukaryota</taxon>
        <taxon>Metamonada</taxon>
        <taxon>Carpediemonas-like organisms</taxon>
        <taxon>Kipferlia</taxon>
    </lineage>
</organism>
<feature type="non-terminal residue" evidence="2">
    <location>
        <position position="1"/>
    </location>
</feature>
<evidence type="ECO:0000313" key="2">
    <source>
        <dbReference type="EMBL" id="GIQ88756.1"/>
    </source>
</evidence>
<gene>
    <name evidence="2" type="ORF">KIPB_011081</name>
</gene>
<sequence>MSTDTQILTEYILPTLTHSLPHSKWSPLSYMPHKAQMVHTEVGVWQCIAGICRYLMGEGEGEGERESVKAAEEHMVLADAHLIRGTDQKETIPPLSLHKNVYRKNPVTLLAEVAAIRDILAGGHCPSNSPKAIAAMAQEFPSLDRQRRRVLLLKGQRLSFFSETSDPSTPSSVEGSEEAGSSSTPSESEAEGVASLDVTDLAVVLDITHAMGPTPSSGEIDMWQGERALLLDSCEEALDTHSTHNCMDVLSVARLLHDTLLGEGDDTACHALLDRALLLYCDKAQTAKIKSCYEDLSIFAPYVAKRVAAGYGNVWCGVGAALSAWPSGKAALLLLQVSVTGSADLSEYLEIEGDRDISEAELTSIVICCTHADIAIPVHIMDRVTRVVSAESGAERVQK</sequence>
<accession>A0A9K3D4M1</accession>
<feature type="region of interest" description="Disordered" evidence="1">
    <location>
        <begin position="162"/>
        <end position="192"/>
    </location>
</feature>
<evidence type="ECO:0000313" key="3">
    <source>
        <dbReference type="Proteomes" id="UP000265618"/>
    </source>
</evidence>
<dbReference type="EMBL" id="BDIP01004356">
    <property type="protein sequence ID" value="GIQ88756.1"/>
    <property type="molecule type" value="Genomic_DNA"/>
</dbReference>
<proteinExistence type="predicted"/>
<dbReference type="Proteomes" id="UP000265618">
    <property type="component" value="Unassembled WGS sequence"/>
</dbReference>